<protein>
    <submittedName>
        <fullName evidence="2">EAL domain, c-di-GMP-specific phosphodiesterase class I (Or its enzymatically inactive variant)</fullName>
    </submittedName>
</protein>
<dbReference type="SMART" id="SM00052">
    <property type="entry name" value="EAL"/>
    <property type="match status" value="1"/>
</dbReference>
<accession>A0A1G8NZH4</accession>
<dbReference type="PANTHER" id="PTHR33121">
    <property type="entry name" value="CYCLIC DI-GMP PHOSPHODIESTERASE PDEF"/>
    <property type="match status" value="1"/>
</dbReference>
<organism evidence="2 3">
    <name type="scientific">Ferrimonas sediminum</name>
    <dbReference type="NCBI Taxonomy" id="718193"/>
    <lineage>
        <taxon>Bacteria</taxon>
        <taxon>Pseudomonadati</taxon>
        <taxon>Pseudomonadota</taxon>
        <taxon>Gammaproteobacteria</taxon>
        <taxon>Alteromonadales</taxon>
        <taxon>Ferrimonadaceae</taxon>
        <taxon>Ferrimonas</taxon>
    </lineage>
</organism>
<dbReference type="AlphaFoldDB" id="A0A1G8NZH4"/>
<dbReference type="OrthoDB" id="9812358at2"/>
<feature type="domain" description="EAL" evidence="1">
    <location>
        <begin position="256"/>
        <end position="495"/>
    </location>
</feature>
<dbReference type="PROSITE" id="PS51257">
    <property type="entry name" value="PROKAR_LIPOPROTEIN"/>
    <property type="match status" value="1"/>
</dbReference>
<dbReference type="SUPFAM" id="SSF141868">
    <property type="entry name" value="EAL domain-like"/>
    <property type="match status" value="1"/>
</dbReference>
<keyword evidence="3" id="KW-1185">Reference proteome</keyword>
<dbReference type="RefSeq" id="WP_090363369.1">
    <property type="nucleotide sequence ID" value="NZ_FNEM01000003.1"/>
</dbReference>
<dbReference type="Proteomes" id="UP000199527">
    <property type="component" value="Unassembled WGS sequence"/>
</dbReference>
<evidence type="ECO:0000313" key="2">
    <source>
        <dbReference type="EMBL" id="SDI85643.1"/>
    </source>
</evidence>
<dbReference type="PANTHER" id="PTHR33121:SF79">
    <property type="entry name" value="CYCLIC DI-GMP PHOSPHODIESTERASE PDED-RELATED"/>
    <property type="match status" value="1"/>
</dbReference>
<proteinExistence type="predicted"/>
<dbReference type="GO" id="GO:0071111">
    <property type="term" value="F:cyclic-guanylate-specific phosphodiesterase activity"/>
    <property type="evidence" value="ECO:0007669"/>
    <property type="project" value="InterPro"/>
</dbReference>
<dbReference type="InterPro" id="IPR035919">
    <property type="entry name" value="EAL_sf"/>
</dbReference>
<dbReference type="Gene3D" id="3.20.20.450">
    <property type="entry name" value="EAL domain"/>
    <property type="match status" value="1"/>
</dbReference>
<name>A0A1G8NZH4_9GAMM</name>
<dbReference type="Pfam" id="PF00563">
    <property type="entry name" value="EAL"/>
    <property type="match status" value="1"/>
</dbReference>
<dbReference type="EMBL" id="FNEM01000003">
    <property type="protein sequence ID" value="SDI85643.1"/>
    <property type="molecule type" value="Genomic_DNA"/>
</dbReference>
<dbReference type="InterPro" id="IPR001633">
    <property type="entry name" value="EAL_dom"/>
</dbReference>
<gene>
    <name evidence="2" type="ORF">SAMN04488540_103287</name>
</gene>
<reference evidence="3" key="1">
    <citation type="submission" date="2016-10" db="EMBL/GenBank/DDBJ databases">
        <authorList>
            <person name="Varghese N."/>
            <person name="Submissions S."/>
        </authorList>
    </citation>
    <scope>NUCLEOTIDE SEQUENCE [LARGE SCALE GENOMIC DNA]</scope>
    <source>
        <strain evidence="3">DSM 23317</strain>
    </source>
</reference>
<dbReference type="InterPro" id="IPR050706">
    <property type="entry name" value="Cyclic-di-GMP_PDE-like"/>
</dbReference>
<dbReference type="PROSITE" id="PS50883">
    <property type="entry name" value="EAL"/>
    <property type="match status" value="1"/>
</dbReference>
<evidence type="ECO:0000259" key="1">
    <source>
        <dbReference type="PROSITE" id="PS50883"/>
    </source>
</evidence>
<evidence type="ECO:0000313" key="3">
    <source>
        <dbReference type="Proteomes" id="UP000199527"/>
    </source>
</evidence>
<sequence length="495" mass="56282">MIQRLWQLGRYIRHGWQWFILIQILSLLGISLACWQSISNGLDSRLENIVLSTQDYYRRAAGELHSLGREIAPHRCDKDAQYRLTQAAVRSNAFDYLAYLSNEVGYCRAANNPLSPLFIGELIDSQTGPIWIGSDDRALVPHQVFIAQVAPGTYLIGVAKTVHLLERLFSYHYQRLQAQLSLYVDNRLLYRENSINGRPLLSLRRQLSIGNVRADINYVPQPLHSLWMEWFIYGVPLMLLLGMSMPAMLVYRRSHKGVFLDDLDIAYRRNEIFPVLQPIVDASSNQPLGYELMARWQHPTMGPITPDTFIPMMERFGRLDQLLQELASQVQRQIPDDRYLSINLSANQLTHSLRDPVSFILGLATRLGITPQQLMIEITEREALDYDNPGLLTTLTELKQAGVKLAFDDFGTGHNGIACLKLFAPDYIKIDKSYVHTIHSDAIQGPVLDSIIQLANTMGIGIIAEGVETEQQRAFLLSRNVTCQQGYLFGKPRRC</sequence>
<dbReference type="CDD" id="cd01948">
    <property type="entry name" value="EAL"/>
    <property type="match status" value="1"/>
</dbReference>